<dbReference type="AlphaFoldDB" id="A0A177TDB1"/>
<comment type="caution">
    <text evidence="1">The sequence shown here is derived from an EMBL/GenBank/DDBJ whole genome shotgun (WGS) entry which is preliminary data.</text>
</comment>
<reference evidence="1" key="2">
    <citation type="journal article" date="2019" name="IMA Fungus">
        <title>Genome sequencing and comparison of five Tilletia species to identify candidate genes for the detection of regulated species infecting wheat.</title>
        <authorList>
            <person name="Nguyen H.D.T."/>
            <person name="Sultana T."/>
            <person name="Kesanakurti P."/>
            <person name="Hambleton S."/>
        </authorList>
    </citation>
    <scope>NUCLEOTIDE SEQUENCE</scope>
    <source>
        <strain evidence="1">DAOMC 236416</strain>
    </source>
</reference>
<organism evidence="1 2">
    <name type="scientific">Tilletia indica</name>
    <dbReference type="NCBI Taxonomy" id="43049"/>
    <lineage>
        <taxon>Eukaryota</taxon>
        <taxon>Fungi</taxon>
        <taxon>Dikarya</taxon>
        <taxon>Basidiomycota</taxon>
        <taxon>Ustilaginomycotina</taxon>
        <taxon>Exobasidiomycetes</taxon>
        <taxon>Tilletiales</taxon>
        <taxon>Tilletiaceae</taxon>
        <taxon>Tilletia</taxon>
    </lineage>
</organism>
<sequence length="171" mass="19249">MHRRTKRHDGIRNLLAAAIRRIKESSVIIEPRIEERLSQHRSDMRVSGPAAPSGGLVEYDLTCISVHSKDARLKHRSKEVKEVLGELGFRAAAEKVIELQMEARAEKKRKKYAGIITLAFQPLVITLDGTLSKETAATFKHWRSLSPSWSSVSASIACTLLRTRADTFCLW</sequence>
<protein>
    <submittedName>
        <fullName evidence="1">Uncharacterized protein</fullName>
    </submittedName>
</protein>
<evidence type="ECO:0000313" key="2">
    <source>
        <dbReference type="Proteomes" id="UP000077521"/>
    </source>
</evidence>
<keyword evidence="2" id="KW-1185">Reference proteome</keyword>
<gene>
    <name evidence="1" type="ORF">A4X13_0g1548</name>
</gene>
<dbReference type="Proteomes" id="UP000077521">
    <property type="component" value="Unassembled WGS sequence"/>
</dbReference>
<dbReference type="EMBL" id="LWDF02000062">
    <property type="protein sequence ID" value="KAE8258642.1"/>
    <property type="molecule type" value="Genomic_DNA"/>
</dbReference>
<proteinExistence type="predicted"/>
<reference evidence="1" key="1">
    <citation type="submission" date="2016-04" db="EMBL/GenBank/DDBJ databases">
        <authorList>
            <person name="Nguyen H.D."/>
            <person name="Samba Siva P."/>
            <person name="Cullis J."/>
            <person name="Levesque C.A."/>
            <person name="Hambleton S."/>
        </authorList>
    </citation>
    <scope>NUCLEOTIDE SEQUENCE</scope>
    <source>
        <strain evidence="1">DAOMC 236416</strain>
    </source>
</reference>
<accession>A0A177TDB1</accession>
<name>A0A177TDB1_9BASI</name>
<evidence type="ECO:0000313" key="1">
    <source>
        <dbReference type="EMBL" id="KAE8258642.1"/>
    </source>
</evidence>